<organism evidence="3 4">
    <name type="scientific">Nocardioides plantarum</name>
    <dbReference type="NCBI Taxonomy" id="29299"/>
    <lineage>
        <taxon>Bacteria</taxon>
        <taxon>Bacillati</taxon>
        <taxon>Actinomycetota</taxon>
        <taxon>Actinomycetes</taxon>
        <taxon>Propionibacteriales</taxon>
        <taxon>Nocardioidaceae</taxon>
        <taxon>Nocardioides</taxon>
    </lineage>
</organism>
<feature type="region of interest" description="Disordered" evidence="1">
    <location>
        <begin position="1"/>
        <end position="73"/>
    </location>
</feature>
<evidence type="ECO:0000313" key="3">
    <source>
        <dbReference type="EMBL" id="MFB9314980.1"/>
    </source>
</evidence>
<name>A0ABV5KE49_9ACTN</name>
<keyword evidence="4" id="KW-1185">Reference proteome</keyword>
<evidence type="ECO:0000256" key="1">
    <source>
        <dbReference type="SAM" id="MobiDB-lite"/>
    </source>
</evidence>
<accession>A0ABV5KE49</accession>
<feature type="transmembrane region" description="Helical" evidence="2">
    <location>
        <begin position="78"/>
        <end position="98"/>
    </location>
</feature>
<keyword evidence="2" id="KW-1133">Transmembrane helix</keyword>
<evidence type="ECO:0000313" key="4">
    <source>
        <dbReference type="Proteomes" id="UP001589750"/>
    </source>
</evidence>
<sequence length="137" mass="15077">MAKEDDDAWRAIVDNYGDRPEIDEPAAALPETDSSEFVVDPQVEDDRTWDEPDTDWDTDRFVPPPPPPLPSTTLDRQAAWAGVLGSPVVLLACLLLRIDVPELLAYALVGAFVGGFVYLVVKMTREPRDPDDDGAVL</sequence>
<keyword evidence="2" id="KW-0472">Membrane</keyword>
<reference evidence="3 4" key="1">
    <citation type="submission" date="2024-09" db="EMBL/GenBank/DDBJ databases">
        <authorList>
            <person name="Sun Q."/>
            <person name="Mori K."/>
        </authorList>
    </citation>
    <scope>NUCLEOTIDE SEQUENCE [LARGE SCALE GENOMIC DNA]</scope>
    <source>
        <strain evidence="3 4">JCM 9626</strain>
    </source>
</reference>
<feature type="transmembrane region" description="Helical" evidence="2">
    <location>
        <begin position="104"/>
        <end position="121"/>
    </location>
</feature>
<evidence type="ECO:0000256" key="2">
    <source>
        <dbReference type="SAM" id="Phobius"/>
    </source>
</evidence>
<protein>
    <submittedName>
        <fullName evidence="3">Uncharacterized protein</fullName>
    </submittedName>
</protein>
<dbReference type="RefSeq" id="WP_140010097.1">
    <property type="nucleotide sequence ID" value="NZ_JBHMDG010000026.1"/>
</dbReference>
<proteinExistence type="predicted"/>
<gene>
    <name evidence="3" type="ORF">ACFFRI_18115</name>
</gene>
<keyword evidence="2" id="KW-0812">Transmembrane</keyword>
<comment type="caution">
    <text evidence="3">The sequence shown here is derived from an EMBL/GenBank/DDBJ whole genome shotgun (WGS) entry which is preliminary data.</text>
</comment>
<dbReference type="EMBL" id="JBHMDG010000026">
    <property type="protein sequence ID" value="MFB9314980.1"/>
    <property type="molecule type" value="Genomic_DNA"/>
</dbReference>
<dbReference type="Proteomes" id="UP001589750">
    <property type="component" value="Unassembled WGS sequence"/>
</dbReference>